<dbReference type="Proteomes" id="UP001597063">
    <property type="component" value="Unassembled WGS sequence"/>
</dbReference>
<reference evidence="2" key="1">
    <citation type="journal article" date="2019" name="Int. J. Syst. Evol. Microbiol.">
        <title>The Global Catalogue of Microorganisms (GCM) 10K type strain sequencing project: providing services to taxonomists for standard genome sequencing and annotation.</title>
        <authorList>
            <consortium name="The Broad Institute Genomics Platform"/>
            <consortium name="The Broad Institute Genome Sequencing Center for Infectious Disease"/>
            <person name="Wu L."/>
            <person name="Ma J."/>
        </authorList>
    </citation>
    <scope>NUCLEOTIDE SEQUENCE [LARGE SCALE GENOMIC DNA]</scope>
    <source>
        <strain evidence="2">JCM 9371</strain>
    </source>
</reference>
<keyword evidence="2" id="KW-1185">Reference proteome</keyword>
<name>A0ABW2XWM6_9ACTN</name>
<evidence type="ECO:0000313" key="1">
    <source>
        <dbReference type="EMBL" id="MFD0689918.1"/>
    </source>
</evidence>
<accession>A0ABW2XWM6</accession>
<proteinExistence type="predicted"/>
<sequence length="327" mass="35360">MNAGPWLRSLGLLYAVPEPYRDPRLDTAEALAVLRCGPDVLAELVAAGLPRAEGPDGPLFDRHDLINLALNAGTGASAPERALRFALRWMRDGPAAWTAPLAWDFAVEMRAADAAADSRWSHTRFLPELTGGMVETWESSAAVRITPGRFEFAGPGPIRFAGRMRTAGTLQELRSPALRRIVSDFLGAGYRWAKLPKPCQYDTEPILAAGFAPCVTASVHLEKEFRAAGYEAESRGGWILGMLDLSHSWVEVVDDDGLVKQIDPVFERLSRYAGDPHPELGRACLGSRLNRLLPAAIPAGEPEALHVRAGAAAPAAVSTVIRRSDAR</sequence>
<organism evidence="1 2">
    <name type="scientific">Actinomadura fibrosa</name>
    <dbReference type="NCBI Taxonomy" id="111802"/>
    <lineage>
        <taxon>Bacteria</taxon>
        <taxon>Bacillati</taxon>
        <taxon>Actinomycetota</taxon>
        <taxon>Actinomycetes</taxon>
        <taxon>Streptosporangiales</taxon>
        <taxon>Thermomonosporaceae</taxon>
        <taxon>Actinomadura</taxon>
    </lineage>
</organism>
<evidence type="ECO:0000313" key="2">
    <source>
        <dbReference type="Proteomes" id="UP001597063"/>
    </source>
</evidence>
<gene>
    <name evidence="1" type="ORF">ACFQZM_35890</name>
</gene>
<comment type="caution">
    <text evidence="1">The sequence shown here is derived from an EMBL/GenBank/DDBJ whole genome shotgun (WGS) entry which is preliminary data.</text>
</comment>
<dbReference type="EMBL" id="JBHTGP010000018">
    <property type="protein sequence ID" value="MFD0689918.1"/>
    <property type="molecule type" value="Genomic_DNA"/>
</dbReference>
<protein>
    <submittedName>
        <fullName evidence="1">Uncharacterized protein</fullName>
    </submittedName>
</protein>
<dbReference type="RefSeq" id="WP_131758989.1">
    <property type="nucleotide sequence ID" value="NZ_CAACUY010000065.1"/>
</dbReference>